<reference evidence="1 2" key="1">
    <citation type="submission" date="2019-02" db="EMBL/GenBank/DDBJ databases">
        <title>Genomic Encyclopedia of Type Strains, Phase IV (KMG-IV): sequencing the most valuable type-strain genomes for metagenomic binning, comparative biology and taxonomic classification.</title>
        <authorList>
            <person name="Goeker M."/>
        </authorList>
    </citation>
    <scope>NUCLEOTIDE SEQUENCE [LARGE SCALE GENOMIC DNA]</scope>
    <source>
        <strain evidence="1 2">DSM 21223</strain>
    </source>
</reference>
<keyword evidence="2" id="KW-1185">Reference proteome</keyword>
<dbReference type="InterPro" id="IPR007459">
    <property type="entry name" value="DNA_pol3_chi"/>
</dbReference>
<dbReference type="Proteomes" id="UP000292136">
    <property type="component" value="Unassembled WGS sequence"/>
</dbReference>
<dbReference type="PANTHER" id="PTHR38767:SF1">
    <property type="entry name" value="DNA POLYMERASE III SUBUNIT CHI"/>
    <property type="match status" value="1"/>
</dbReference>
<dbReference type="PANTHER" id="PTHR38767">
    <property type="entry name" value="DNA POLYMERASE III SUBUNIT CHI"/>
    <property type="match status" value="1"/>
</dbReference>
<dbReference type="EMBL" id="SHKM01000001">
    <property type="protein sequence ID" value="RZT90728.1"/>
    <property type="molecule type" value="Genomic_DNA"/>
</dbReference>
<dbReference type="SUPFAM" id="SSF102400">
    <property type="entry name" value="DNA polymerase III chi subunit"/>
    <property type="match status" value="1"/>
</dbReference>
<dbReference type="RefSeq" id="WP_014238545.1">
    <property type="nucleotide sequence ID" value="NZ_SHKM01000001.1"/>
</dbReference>
<accession>A0ABY0IUU1</accession>
<sequence length="143" mass="16297">MTRVDFYYDVPNKLAIAVKLAHKAFSQRLPLAIYTSQPPVAEQIDRLLWTQPALGFLPHCRADAPLAAETPVLIAETPAALERLPQDELLINLDDEVPPGFARFKRLIEIVGREEEDKTPGRARFKFYKDRGYEINRHDLSAK</sequence>
<name>A0ABY0IUU1_9RHOO</name>
<dbReference type="Pfam" id="PF04364">
    <property type="entry name" value="DNA_pol3_chi"/>
    <property type="match status" value="1"/>
</dbReference>
<gene>
    <name evidence="1" type="ORF">EV678_1549</name>
</gene>
<evidence type="ECO:0000313" key="1">
    <source>
        <dbReference type="EMBL" id="RZT90728.1"/>
    </source>
</evidence>
<protein>
    <submittedName>
        <fullName evidence="1">DNA polymerase III chi subunit</fullName>
    </submittedName>
</protein>
<comment type="caution">
    <text evidence="1">The sequence shown here is derived from an EMBL/GenBank/DDBJ whole genome shotgun (WGS) entry which is preliminary data.</text>
</comment>
<evidence type="ECO:0000313" key="2">
    <source>
        <dbReference type="Proteomes" id="UP000292136"/>
    </source>
</evidence>
<proteinExistence type="predicted"/>
<dbReference type="Gene3D" id="3.40.50.10110">
    <property type="entry name" value="DNA polymerase III subunit chi"/>
    <property type="match status" value="1"/>
</dbReference>
<organism evidence="1 2">
    <name type="scientific">Azospira oryzae</name>
    <dbReference type="NCBI Taxonomy" id="146939"/>
    <lineage>
        <taxon>Bacteria</taxon>
        <taxon>Pseudomonadati</taxon>
        <taxon>Pseudomonadota</taxon>
        <taxon>Betaproteobacteria</taxon>
        <taxon>Rhodocyclales</taxon>
        <taxon>Rhodocyclaceae</taxon>
        <taxon>Azospira</taxon>
    </lineage>
</organism>
<dbReference type="InterPro" id="IPR036768">
    <property type="entry name" value="PolIII_chi_sf"/>
</dbReference>